<reference evidence="1" key="1">
    <citation type="submission" date="2021-03" db="EMBL/GenBank/DDBJ databases">
        <title>Draft genome sequence of rust myrtle Austropuccinia psidii MF-1, a brazilian biotype.</title>
        <authorList>
            <person name="Quecine M.C."/>
            <person name="Pachon D.M.R."/>
            <person name="Bonatelli M.L."/>
            <person name="Correr F.H."/>
            <person name="Franceschini L.M."/>
            <person name="Leite T.F."/>
            <person name="Margarido G.R.A."/>
            <person name="Almeida C.A."/>
            <person name="Ferrarezi J.A."/>
            <person name="Labate C.A."/>
        </authorList>
    </citation>
    <scope>NUCLEOTIDE SEQUENCE</scope>
    <source>
        <strain evidence="1">MF-1</strain>
    </source>
</reference>
<name>A0A9Q3EEN6_9BASI</name>
<evidence type="ECO:0000313" key="2">
    <source>
        <dbReference type="Proteomes" id="UP000765509"/>
    </source>
</evidence>
<proteinExistence type="predicted"/>
<dbReference type="EMBL" id="AVOT02028814">
    <property type="protein sequence ID" value="MBW0521445.1"/>
    <property type="molecule type" value="Genomic_DNA"/>
</dbReference>
<dbReference type="Proteomes" id="UP000765509">
    <property type="component" value="Unassembled WGS sequence"/>
</dbReference>
<keyword evidence="2" id="KW-1185">Reference proteome</keyword>
<evidence type="ECO:0000313" key="1">
    <source>
        <dbReference type="EMBL" id="MBW0521445.1"/>
    </source>
</evidence>
<protein>
    <submittedName>
        <fullName evidence="1">Uncharacterized protein</fullName>
    </submittedName>
</protein>
<accession>A0A9Q3EEN6</accession>
<gene>
    <name evidence="1" type="ORF">O181_061160</name>
</gene>
<sequence length="107" mass="12102">MIKCPTHSPITAFKTSNCAIITLERKLALTHPPPHRHTHTPRTGGRTCKCTPTHTPMQLHWQIHTHTRRTPTRTHQCNRTAPAVLCGWLSQCHPQNHNPAEAESFHG</sequence>
<comment type="caution">
    <text evidence="1">The sequence shown here is derived from an EMBL/GenBank/DDBJ whole genome shotgun (WGS) entry which is preliminary data.</text>
</comment>
<organism evidence="1 2">
    <name type="scientific">Austropuccinia psidii MF-1</name>
    <dbReference type="NCBI Taxonomy" id="1389203"/>
    <lineage>
        <taxon>Eukaryota</taxon>
        <taxon>Fungi</taxon>
        <taxon>Dikarya</taxon>
        <taxon>Basidiomycota</taxon>
        <taxon>Pucciniomycotina</taxon>
        <taxon>Pucciniomycetes</taxon>
        <taxon>Pucciniales</taxon>
        <taxon>Sphaerophragmiaceae</taxon>
        <taxon>Austropuccinia</taxon>
    </lineage>
</organism>
<dbReference type="AlphaFoldDB" id="A0A9Q3EEN6"/>